<reference evidence="1" key="1">
    <citation type="journal article" date="2014" name="Front. Microbiol.">
        <title>High frequency of phylogenetically diverse reductive dehalogenase-homologous genes in deep subseafloor sedimentary metagenomes.</title>
        <authorList>
            <person name="Kawai M."/>
            <person name="Futagami T."/>
            <person name="Toyoda A."/>
            <person name="Takaki Y."/>
            <person name="Nishi S."/>
            <person name="Hori S."/>
            <person name="Arai W."/>
            <person name="Tsubouchi T."/>
            <person name="Morono Y."/>
            <person name="Uchiyama I."/>
            <person name="Ito T."/>
            <person name="Fujiyama A."/>
            <person name="Inagaki F."/>
            <person name="Takami H."/>
        </authorList>
    </citation>
    <scope>NUCLEOTIDE SEQUENCE</scope>
    <source>
        <strain evidence="1">Expedition CK06-06</strain>
    </source>
</reference>
<evidence type="ECO:0000313" key="1">
    <source>
        <dbReference type="EMBL" id="GAH26941.1"/>
    </source>
</evidence>
<organism evidence="1">
    <name type="scientific">marine sediment metagenome</name>
    <dbReference type="NCBI Taxonomy" id="412755"/>
    <lineage>
        <taxon>unclassified sequences</taxon>
        <taxon>metagenomes</taxon>
        <taxon>ecological metagenomes</taxon>
    </lineage>
</organism>
<dbReference type="AlphaFoldDB" id="X1E0Z0"/>
<protein>
    <submittedName>
        <fullName evidence="1">Uncharacterized protein</fullName>
    </submittedName>
</protein>
<accession>X1E0Z0</accession>
<name>X1E0Z0_9ZZZZ</name>
<sequence>MFFNKKKEDELDNNFKDKDKTEKIVQQLLEKEGRINKKIITNFFLKVDEAIKK</sequence>
<dbReference type="EMBL" id="BARU01005115">
    <property type="protein sequence ID" value="GAH26941.1"/>
    <property type="molecule type" value="Genomic_DNA"/>
</dbReference>
<comment type="caution">
    <text evidence="1">The sequence shown here is derived from an EMBL/GenBank/DDBJ whole genome shotgun (WGS) entry which is preliminary data.</text>
</comment>
<proteinExistence type="predicted"/>
<gene>
    <name evidence="1" type="ORF">S03H2_09859</name>
</gene>